<proteinExistence type="predicted"/>
<gene>
    <name evidence="5" type="ORF">ACFOEK_19220</name>
</gene>
<organism evidence="5 6">
    <name type="scientific">Litoribrevibacter euphylliae</name>
    <dbReference type="NCBI Taxonomy" id="1834034"/>
    <lineage>
        <taxon>Bacteria</taxon>
        <taxon>Pseudomonadati</taxon>
        <taxon>Pseudomonadota</taxon>
        <taxon>Gammaproteobacteria</taxon>
        <taxon>Oceanospirillales</taxon>
        <taxon>Oceanospirillaceae</taxon>
        <taxon>Litoribrevibacter</taxon>
    </lineage>
</organism>
<keyword evidence="3" id="KW-0804">Transcription</keyword>
<protein>
    <submittedName>
        <fullName evidence="5">Helix-turn-helix domain-containing protein</fullName>
    </submittedName>
</protein>
<accession>A0ABV7HKH7</accession>
<dbReference type="InterPro" id="IPR050204">
    <property type="entry name" value="AraC_XylS_family_regulators"/>
</dbReference>
<dbReference type="SMART" id="SM00342">
    <property type="entry name" value="HTH_ARAC"/>
    <property type="match status" value="1"/>
</dbReference>
<evidence type="ECO:0000259" key="4">
    <source>
        <dbReference type="PROSITE" id="PS01124"/>
    </source>
</evidence>
<evidence type="ECO:0000313" key="5">
    <source>
        <dbReference type="EMBL" id="MFC3153178.1"/>
    </source>
</evidence>
<keyword evidence="6" id="KW-1185">Reference proteome</keyword>
<dbReference type="PROSITE" id="PS01124">
    <property type="entry name" value="HTH_ARAC_FAMILY_2"/>
    <property type="match status" value="1"/>
</dbReference>
<evidence type="ECO:0000313" key="6">
    <source>
        <dbReference type="Proteomes" id="UP001595476"/>
    </source>
</evidence>
<comment type="caution">
    <text evidence="5">The sequence shown here is derived from an EMBL/GenBank/DDBJ whole genome shotgun (WGS) entry which is preliminary data.</text>
</comment>
<evidence type="ECO:0000256" key="2">
    <source>
        <dbReference type="ARBA" id="ARBA00023125"/>
    </source>
</evidence>
<dbReference type="Gene3D" id="1.10.10.60">
    <property type="entry name" value="Homeodomain-like"/>
    <property type="match status" value="1"/>
</dbReference>
<name>A0ABV7HKH7_9GAMM</name>
<sequence>MNKILHIRPEHAVFMGDFGFASKHRHGALVLLIGMSGPFRVQISGEPVMTCRSALIDANVEHTVDCQSEHLATLYFELSSPLGRALKHTFLDDASAAFDVVKATYFNQRIERRLLAADLPSLLCKPLEFPSVDVDSRIIHCLSMMQDSMYLESSQTDVADMIGVSNSRLNHLFKQSVGIPFRHYKLWSKLSLFMHDYHATESLTDSALNSGFSDASHLSNSYRKVFGITPSKVLTDLDEFVISK</sequence>
<dbReference type="InterPro" id="IPR018060">
    <property type="entry name" value="HTH_AraC"/>
</dbReference>
<dbReference type="Proteomes" id="UP001595476">
    <property type="component" value="Unassembled WGS sequence"/>
</dbReference>
<evidence type="ECO:0000256" key="1">
    <source>
        <dbReference type="ARBA" id="ARBA00023015"/>
    </source>
</evidence>
<dbReference type="Pfam" id="PF12833">
    <property type="entry name" value="HTH_18"/>
    <property type="match status" value="1"/>
</dbReference>
<reference evidence="6" key="1">
    <citation type="journal article" date="2019" name="Int. J. Syst. Evol. Microbiol.">
        <title>The Global Catalogue of Microorganisms (GCM) 10K type strain sequencing project: providing services to taxonomists for standard genome sequencing and annotation.</title>
        <authorList>
            <consortium name="The Broad Institute Genomics Platform"/>
            <consortium name="The Broad Institute Genome Sequencing Center for Infectious Disease"/>
            <person name="Wu L."/>
            <person name="Ma J."/>
        </authorList>
    </citation>
    <scope>NUCLEOTIDE SEQUENCE [LARGE SCALE GENOMIC DNA]</scope>
    <source>
        <strain evidence="6">KCTC 52438</strain>
    </source>
</reference>
<dbReference type="RefSeq" id="WP_386723102.1">
    <property type="nucleotide sequence ID" value="NZ_JBHRSZ010000009.1"/>
</dbReference>
<keyword evidence="1" id="KW-0805">Transcription regulation</keyword>
<keyword evidence="2" id="KW-0238">DNA-binding</keyword>
<feature type="domain" description="HTH araC/xylS-type" evidence="4">
    <location>
        <begin position="139"/>
        <end position="236"/>
    </location>
</feature>
<dbReference type="EMBL" id="JBHRSZ010000009">
    <property type="protein sequence ID" value="MFC3153178.1"/>
    <property type="molecule type" value="Genomic_DNA"/>
</dbReference>
<dbReference type="PANTHER" id="PTHR46796">
    <property type="entry name" value="HTH-TYPE TRANSCRIPTIONAL ACTIVATOR RHAS-RELATED"/>
    <property type="match status" value="1"/>
</dbReference>
<evidence type="ECO:0000256" key="3">
    <source>
        <dbReference type="ARBA" id="ARBA00023163"/>
    </source>
</evidence>